<dbReference type="Gene3D" id="1.25.40.10">
    <property type="entry name" value="Tetratricopeptide repeat domain"/>
    <property type="match status" value="2"/>
</dbReference>
<dbReference type="EMBL" id="AP019860">
    <property type="protein sequence ID" value="BBM87017.1"/>
    <property type="molecule type" value="Genomic_DNA"/>
</dbReference>
<keyword evidence="8" id="KW-0472">Membrane</keyword>
<evidence type="ECO:0000256" key="2">
    <source>
        <dbReference type="ARBA" id="ARBA00022527"/>
    </source>
</evidence>
<dbReference type="InterPro" id="IPR011009">
    <property type="entry name" value="Kinase-like_dom_sf"/>
</dbReference>
<keyword evidence="8" id="KW-0812">Transmembrane</keyword>
<protein>
    <recommendedName>
        <fullName evidence="1">non-specific serine/threonine protein kinase</fullName>
        <ecNumber evidence="1">2.7.11.1</ecNumber>
    </recommendedName>
</protein>
<keyword evidence="11" id="KW-1185">Reference proteome</keyword>
<dbReference type="KEGG" id="uam:UABAM_05419"/>
<dbReference type="AlphaFoldDB" id="A0A5S9ISN6"/>
<evidence type="ECO:0000256" key="5">
    <source>
        <dbReference type="ARBA" id="ARBA00022777"/>
    </source>
</evidence>
<name>A0A5S9ISN6_UABAM</name>
<dbReference type="OrthoDB" id="9788659at2"/>
<feature type="binding site" evidence="7">
    <location>
        <position position="32"/>
    </location>
    <ligand>
        <name>ATP</name>
        <dbReference type="ChEBI" id="CHEBI:30616"/>
    </ligand>
</feature>
<dbReference type="Gene3D" id="1.10.510.10">
    <property type="entry name" value="Transferase(Phosphotransferase) domain 1"/>
    <property type="match status" value="1"/>
</dbReference>
<evidence type="ECO:0000313" key="10">
    <source>
        <dbReference type="EMBL" id="BBM87017.1"/>
    </source>
</evidence>
<dbReference type="FunFam" id="1.10.510.10:FF:000021">
    <property type="entry name" value="Serine/threonine protein kinase"/>
    <property type="match status" value="1"/>
</dbReference>
<keyword evidence="3" id="KW-0808">Transferase</keyword>
<keyword evidence="5 10" id="KW-0418">Kinase</keyword>
<dbReference type="PROSITE" id="PS00108">
    <property type="entry name" value="PROTEIN_KINASE_ST"/>
    <property type="match status" value="1"/>
</dbReference>
<dbReference type="PROSITE" id="PS00107">
    <property type="entry name" value="PROTEIN_KINASE_ATP"/>
    <property type="match status" value="1"/>
</dbReference>
<dbReference type="GO" id="GO:0004674">
    <property type="term" value="F:protein serine/threonine kinase activity"/>
    <property type="evidence" value="ECO:0007669"/>
    <property type="project" value="UniProtKB-KW"/>
</dbReference>
<dbReference type="Proteomes" id="UP000326354">
    <property type="component" value="Chromosome"/>
</dbReference>
<sequence length="868" mass="99863">MEKYTILNQIGQGGMGSVYKAKDASGRVVALKVLKPQAQQDEKSIKRFLNEGKAIAKLRHANIVEIYHVDMKNGKPFLAMEYVEGQTWEDLIKNNELSLKQSLKILSKVLVAMDYIHREGIIHRDLKPSNIMIDLDGEPRIMDFGLAKIMDSDDKLTKTGEVLGTPLYMPPEQFKGKGIDHRSDLYTLGVMLYEICTKVHPFAGKTTAHTITRIIMETPPPPHEINPDIPHFLSEVCLKAINKDKGLRYQSAKSFARALKVNKRPRKTSANNFKLTATTAAVVITVSIALLLVFSHGKSSTKQVSKTPNDKDILTSQKTRAVSSQAKKFFENSLQSFDKRDYNTARDFLEKAIALHPNYAIFQVQKAKMYFLGHGYEENDKKCLQIIKKHYKNLQKLNDGYAYYLCAMTQYYGLGGQRDIALAEKFFLKGARARVNRCYRFLSDMYFNDPQKSTTLFREFAKTNDVHAMLYLARSLVLTSNYKSAKLWLVKARNINKRFTTDQCAIFAFQNAKQKTGAPIKLFLDFALQQYPDDPFYLALKSRFTKTGQIYKKDPVLAKQLAQRVQQTIDTKSYRTIYSLTAYAWLNERILSNLSNARELYLQAIQAAKYIEDRPYFFYVNMMWGANDYNVIAKSATISYKNLVAHMEKAIYYDTRLCVRLGLAYFKGVGVKQNTQRAIEVWKIAAKAQRNAGAILHLGQIYLWQDEGVATNLKTATHYFSQLQRTDTKQRARLQVIWYKIHKMPYDLSWQKYTQEIKTMNFLRASTVLKFIQAKKAIATGNTQRAINLLENLYAKEKQKPMRTYRYSYYTIPIKRDLAIAYKKQGKTKKAIEIMESAIAMYKKASILYIVSPEMQKQCKSILTTWKK</sequence>
<dbReference type="PANTHER" id="PTHR43289">
    <property type="entry name" value="MITOGEN-ACTIVATED PROTEIN KINASE KINASE KINASE 20-RELATED"/>
    <property type="match status" value="1"/>
</dbReference>
<feature type="transmembrane region" description="Helical" evidence="8">
    <location>
        <begin position="273"/>
        <end position="294"/>
    </location>
</feature>
<dbReference type="SMART" id="SM00220">
    <property type="entry name" value="S_TKc"/>
    <property type="match status" value="1"/>
</dbReference>
<feature type="domain" description="Protein kinase" evidence="9">
    <location>
        <begin position="4"/>
        <end position="359"/>
    </location>
</feature>
<dbReference type="CDD" id="cd14014">
    <property type="entry name" value="STKc_PknB_like"/>
    <property type="match status" value="1"/>
</dbReference>
<evidence type="ECO:0000313" key="11">
    <source>
        <dbReference type="Proteomes" id="UP000326354"/>
    </source>
</evidence>
<dbReference type="PANTHER" id="PTHR43289:SF6">
    <property type="entry name" value="SERINE_THREONINE-PROTEIN KINASE NEKL-3"/>
    <property type="match status" value="1"/>
</dbReference>
<organism evidence="10 11">
    <name type="scientific">Uabimicrobium amorphum</name>
    <dbReference type="NCBI Taxonomy" id="2596890"/>
    <lineage>
        <taxon>Bacteria</taxon>
        <taxon>Pseudomonadati</taxon>
        <taxon>Planctomycetota</taxon>
        <taxon>Candidatus Uabimicrobiia</taxon>
        <taxon>Candidatus Uabimicrobiales</taxon>
        <taxon>Candidatus Uabimicrobiaceae</taxon>
        <taxon>Candidatus Uabimicrobium</taxon>
    </lineage>
</organism>
<gene>
    <name evidence="10" type="ORF">UABAM_05419</name>
</gene>
<accession>A0A5S9ISN6</accession>
<dbReference type="GO" id="GO:0005524">
    <property type="term" value="F:ATP binding"/>
    <property type="evidence" value="ECO:0007669"/>
    <property type="project" value="UniProtKB-UniRule"/>
</dbReference>
<evidence type="ECO:0000259" key="9">
    <source>
        <dbReference type="PROSITE" id="PS50011"/>
    </source>
</evidence>
<dbReference type="SUPFAM" id="SSF81901">
    <property type="entry name" value="HCP-like"/>
    <property type="match status" value="2"/>
</dbReference>
<keyword evidence="8" id="KW-1133">Transmembrane helix</keyword>
<evidence type="ECO:0000256" key="7">
    <source>
        <dbReference type="PROSITE-ProRule" id="PRU10141"/>
    </source>
</evidence>
<dbReference type="PROSITE" id="PS50011">
    <property type="entry name" value="PROTEIN_KINASE_DOM"/>
    <property type="match status" value="1"/>
</dbReference>
<dbReference type="InterPro" id="IPR006597">
    <property type="entry name" value="Sel1-like"/>
</dbReference>
<keyword evidence="2 10" id="KW-0723">Serine/threonine-protein kinase</keyword>
<reference evidence="10 11" key="1">
    <citation type="submission" date="2019-08" db="EMBL/GenBank/DDBJ databases">
        <title>Complete genome sequence of Candidatus Uab amorphum.</title>
        <authorList>
            <person name="Shiratori T."/>
            <person name="Suzuki S."/>
            <person name="Kakizawa Y."/>
            <person name="Ishida K."/>
        </authorList>
    </citation>
    <scope>NUCLEOTIDE SEQUENCE [LARGE SCALE GENOMIC DNA]</scope>
    <source>
        <strain evidence="10 11">SRT547</strain>
    </source>
</reference>
<dbReference type="InterPro" id="IPR011990">
    <property type="entry name" value="TPR-like_helical_dom_sf"/>
</dbReference>
<dbReference type="EC" id="2.7.11.1" evidence="1"/>
<evidence type="ECO:0000256" key="8">
    <source>
        <dbReference type="SAM" id="Phobius"/>
    </source>
</evidence>
<dbReference type="RefSeq" id="WP_151971051.1">
    <property type="nucleotide sequence ID" value="NZ_AP019860.1"/>
</dbReference>
<evidence type="ECO:0000256" key="1">
    <source>
        <dbReference type="ARBA" id="ARBA00012513"/>
    </source>
</evidence>
<dbReference type="SUPFAM" id="SSF56112">
    <property type="entry name" value="Protein kinase-like (PK-like)"/>
    <property type="match status" value="1"/>
</dbReference>
<dbReference type="InterPro" id="IPR008271">
    <property type="entry name" value="Ser/Thr_kinase_AS"/>
</dbReference>
<evidence type="ECO:0000256" key="4">
    <source>
        <dbReference type="ARBA" id="ARBA00022741"/>
    </source>
</evidence>
<keyword evidence="6 7" id="KW-0067">ATP-binding</keyword>
<proteinExistence type="predicted"/>
<dbReference type="SMART" id="SM00671">
    <property type="entry name" value="SEL1"/>
    <property type="match status" value="3"/>
</dbReference>
<dbReference type="Pfam" id="PF00069">
    <property type="entry name" value="Pkinase"/>
    <property type="match status" value="1"/>
</dbReference>
<keyword evidence="4 7" id="KW-0547">Nucleotide-binding</keyword>
<dbReference type="Gene3D" id="3.30.200.20">
    <property type="entry name" value="Phosphorylase Kinase, domain 1"/>
    <property type="match status" value="1"/>
</dbReference>
<dbReference type="InterPro" id="IPR017441">
    <property type="entry name" value="Protein_kinase_ATP_BS"/>
</dbReference>
<evidence type="ECO:0000256" key="6">
    <source>
        <dbReference type="ARBA" id="ARBA00022840"/>
    </source>
</evidence>
<dbReference type="InterPro" id="IPR000719">
    <property type="entry name" value="Prot_kinase_dom"/>
</dbReference>
<evidence type="ECO:0000256" key="3">
    <source>
        <dbReference type="ARBA" id="ARBA00022679"/>
    </source>
</evidence>